<sequence>MSTNLDVAVISPWKAELVKDIVPGFFDLSANNLTNVNNTLYFESQQTQSYYSSYYAAKEQLWKSDGAETGTTLIKDLGLFENQAFSSEVNNNTLYFEVLVQDPNTNLSSLQLWKTDGTDTGTQLIKDWGSSLTINSFIPVDNSLYFSAGNYWNDTQLWKTDGTEAGTILVKDFGNGISDITEVNNSLYLDISQYDSMTATSTAQLWKTDSTGTGVELIKDFGNLTFGTAYEDSKISVNDILYFEIGQSYSYYSSSPSPALSQLWKSDGTNTGTTIVKDLGSSKDINNFWDNLNNTFYFSASIPNSENYSNTTYELWKSDGTDGGTTLVQDFGKSSLNYLTTVNNTLYFTVNSFDSLTKINDRELWKVDSNGNISLVKNFGDFLIEEWEVIDNTLYFQASKTDSDTYTSTAQLWKTDGTDMGTVLVKEFPNSDWIWSYNGSGLEVINNTLYFPLTDPNYGTELWMSDGTETGTIMVADINPGQASSDASIPVDVNGTLYLLADDGIHGNELWKLTPTGSNLIPQDELRNNAKVLAMSHLNFMSELISSADPTLTF</sequence>
<proteinExistence type="predicted"/>
<protein>
    <recommendedName>
        <fullName evidence="3">DUF5050 domain-containing protein</fullName>
    </recommendedName>
</protein>
<evidence type="ECO:0000313" key="2">
    <source>
        <dbReference type="Proteomes" id="UP000640725"/>
    </source>
</evidence>
<comment type="caution">
    <text evidence="1">The sequence shown here is derived from an EMBL/GenBank/DDBJ whole genome shotgun (WGS) entry which is preliminary data.</text>
</comment>
<gene>
    <name evidence="1" type="ORF">IQ236_04610</name>
</gene>
<dbReference type="RefSeq" id="WP_193868173.1">
    <property type="nucleotide sequence ID" value="NZ_JADEWU010000006.1"/>
</dbReference>
<evidence type="ECO:0008006" key="3">
    <source>
        <dbReference type="Google" id="ProtNLM"/>
    </source>
</evidence>
<evidence type="ECO:0000313" key="1">
    <source>
        <dbReference type="EMBL" id="MBE9142504.1"/>
    </source>
</evidence>
<accession>A0ABR9U8P4</accession>
<keyword evidence="2" id="KW-1185">Reference proteome</keyword>
<reference evidence="1 2" key="1">
    <citation type="submission" date="2020-10" db="EMBL/GenBank/DDBJ databases">
        <authorList>
            <person name="Castelo-Branco R."/>
            <person name="Eusebio N."/>
            <person name="Adriana R."/>
            <person name="Vieira A."/>
            <person name="Brugerolle De Fraissinette N."/>
            <person name="Rezende De Castro R."/>
            <person name="Schneider M.P."/>
            <person name="Vasconcelos V."/>
            <person name="Leao P.N."/>
        </authorList>
    </citation>
    <scope>NUCLEOTIDE SEQUENCE [LARGE SCALE GENOMIC DNA]</scope>
    <source>
        <strain evidence="1 2">LEGE 06226</strain>
    </source>
</reference>
<organism evidence="1 2">
    <name type="scientific">Planktothrix mougeotii LEGE 06226</name>
    <dbReference type="NCBI Taxonomy" id="1828728"/>
    <lineage>
        <taxon>Bacteria</taxon>
        <taxon>Bacillati</taxon>
        <taxon>Cyanobacteriota</taxon>
        <taxon>Cyanophyceae</taxon>
        <taxon>Oscillatoriophycideae</taxon>
        <taxon>Oscillatoriales</taxon>
        <taxon>Microcoleaceae</taxon>
        <taxon>Planktothrix</taxon>
    </lineage>
</organism>
<name>A0ABR9U8P4_9CYAN</name>
<dbReference type="EMBL" id="JADEWU010000006">
    <property type="protein sequence ID" value="MBE9142504.1"/>
    <property type="molecule type" value="Genomic_DNA"/>
</dbReference>
<dbReference type="Proteomes" id="UP000640725">
    <property type="component" value="Unassembled WGS sequence"/>
</dbReference>